<dbReference type="OMA" id="QNGRSCA"/>
<dbReference type="Gene3D" id="3.40.50.1820">
    <property type="entry name" value="alpha/beta hydrolase"/>
    <property type="match status" value="1"/>
</dbReference>
<dbReference type="KEGG" id="cput:CONPUDRAFT_134586"/>
<organism evidence="2 3">
    <name type="scientific">Coniophora puteana (strain RWD-64-598)</name>
    <name type="common">Brown rot fungus</name>
    <dbReference type="NCBI Taxonomy" id="741705"/>
    <lineage>
        <taxon>Eukaryota</taxon>
        <taxon>Fungi</taxon>
        <taxon>Dikarya</taxon>
        <taxon>Basidiomycota</taxon>
        <taxon>Agaricomycotina</taxon>
        <taxon>Agaricomycetes</taxon>
        <taxon>Agaricomycetidae</taxon>
        <taxon>Boletales</taxon>
        <taxon>Coniophorineae</taxon>
        <taxon>Coniophoraceae</taxon>
        <taxon>Coniophora</taxon>
    </lineage>
</organism>
<keyword evidence="2" id="KW-0378">Hydrolase</keyword>
<dbReference type="SUPFAM" id="SSF53474">
    <property type="entry name" value="alpha/beta-Hydrolases"/>
    <property type="match status" value="1"/>
</dbReference>
<protein>
    <submittedName>
        <fullName evidence="2">Alpha beta-hydrolase</fullName>
    </submittedName>
</protein>
<dbReference type="Pfam" id="PF00326">
    <property type="entry name" value="Peptidase_S9"/>
    <property type="match status" value="1"/>
</dbReference>
<dbReference type="GO" id="GO:0006508">
    <property type="term" value="P:proteolysis"/>
    <property type="evidence" value="ECO:0007669"/>
    <property type="project" value="InterPro"/>
</dbReference>
<evidence type="ECO:0000313" key="3">
    <source>
        <dbReference type="Proteomes" id="UP000053558"/>
    </source>
</evidence>
<comment type="caution">
    <text evidence="2">The sequence shown here is derived from an EMBL/GenBank/DDBJ whole genome shotgun (WGS) entry which is preliminary data.</text>
</comment>
<sequence>MARQRFGTWRSPIEASDLATLGTTVDNILVDPADGEVYIIEERPAEGGRNEVVHLASHKDVLGQAWNARSRVHEYGGASALAYDGFIYFSHVLDGCIYRHSKSEIVPVTTENPNLRYADFAIHPVHKHLLVCIKEDHTNDAPTDVKNSLILVDTRDQRSHGLVSGADFYSYPRFSSDGQFLAWRQWNHPDMPWEASEVYVAACQVHQDGITLSSSIIVAGKCGKDVATEPLWISAHQLLVVSDISGYLNPYLATVSCSKSQMDVGAVHVETEPLFHDGMEEDFGEPSWMLGWSSYAALDENHVVLTSFRSGRAQIYVYDLRSKASEEINTPFAVIQYVHSLKNGKVVFLGKASDREPAVVEFDGTVFKPLTKSKDPLYSVGYISQPQPMSPADETGNTYHAILYGPTNPSYEGGEGDERPPAVVYVHGGPTWLTDQALDWKKQYFTSRGWAWVDVNYGGSSGYGKAYRERLKGRWGVLDITDTVTAVHLLASQGIIDGKRTVIRGQSAGGFTTLGAVSTFPDAFAAGGSLYGVSDLRKLNAMTHKFEKYFCETLVGGLPEEIPQVWKERSPISKADRIKAPLLIMQGSLDRVVPPKQAEEIVRIIQAKGGKVRYVVMEDEGHGWKKSKNIQRALEEELIFYEEVFGFI</sequence>
<dbReference type="PANTHER" id="PTHR43056:SF5">
    <property type="entry name" value="PEPTIDASE S9 PROLYL OLIGOPEPTIDASE CATALYTIC DOMAIN-CONTAINING PROTEIN"/>
    <property type="match status" value="1"/>
</dbReference>
<dbReference type="OrthoDB" id="43744at2759"/>
<feature type="domain" description="Peptidase S9 prolyl oligopeptidase catalytic" evidence="1">
    <location>
        <begin position="438"/>
        <end position="646"/>
    </location>
</feature>
<dbReference type="PANTHER" id="PTHR43056">
    <property type="entry name" value="PEPTIDASE S9 PROLYL OLIGOPEPTIDASE"/>
    <property type="match status" value="1"/>
</dbReference>
<evidence type="ECO:0000313" key="2">
    <source>
        <dbReference type="EMBL" id="EIW87444.1"/>
    </source>
</evidence>
<dbReference type="InterPro" id="IPR029058">
    <property type="entry name" value="AB_hydrolase_fold"/>
</dbReference>
<gene>
    <name evidence="2" type="ORF">CONPUDRAFT_134586</name>
</gene>
<dbReference type="SUPFAM" id="SSF82171">
    <property type="entry name" value="DPP6 N-terminal domain-like"/>
    <property type="match status" value="1"/>
</dbReference>
<proteinExistence type="predicted"/>
<keyword evidence="3" id="KW-1185">Reference proteome</keyword>
<dbReference type="GeneID" id="19200629"/>
<dbReference type="RefSeq" id="XP_007763931.1">
    <property type="nucleotide sequence ID" value="XM_007765741.1"/>
</dbReference>
<dbReference type="InterPro" id="IPR050585">
    <property type="entry name" value="Xaa-Pro_dipeptidyl-ppase/CocE"/>
</dbReference>
<dbReference type="Proteomes" id="UP000053558">
    <property type="component" value="Unassembled WGS sequence"/>
</dbReference>
<accession>A0A5M3N8L0</accession>
<dbReference type="AlphaFoldDB" id="A0A5M3N8L0"/>
<evidence type="ECO:0000259" key="1">
    <source>
        <dbReference type="Pfam" id="PF00326"/>
    </source>
</evidence>
<dbReference type="GO" id="GO:0008236">
    <property type="term" value="F:serine-type peptidase activity"/>
    <property type="evidence" value="ECO:0007669"/>
    <property type="project" value="InterPro"/>
</dbReference>
<name>A0A5M3N8L0_CONPW</name>
<reference evidence="3" key="1">
    <citation type="journal article" date="2012" name="Science">
        <title>The Paleozoic origin of enzymatic lignin decomposition reconstructed from 31 fungal genomes.</title>
        <authorList>
            <person name="Floudas D."/>
            <person name="Binder M."/>
            <person name="Riley R."/>
            <person name="Barry K."/>
            <person name="Blanchette R.A."/>
            <person name="Henrissat B."/>
            <person name="Martinez A.T."/>
            <person name="Otillar R."/>
            <person name="Spatafora J.W."/>
            <person name="Yadav J.S."/>
            <person name="Aerts A."/>
            <person name="Benoit I."/>
            <person name="Boyd A."/>
            <person name="Carlson A."/>
            <person name="Copeland A."/>
            <person name="Coutinho P.M."/>
            <person name="de Vries R.P."/>
            <person name="Ferreira P."/>
            <person name="Findley K."/>
            <person name="Foster B."/>
            <person name="Gaskell J."/>
            <person name="Glotzer D."/>
            <person name="Gorecki P."/>
            <person name="Heitman J."/>
            <person name="Hesse C."/>
            <person name="Hori C."/>
            <person name="Igarashi K."/>
            <person name="Jurgens J.A."/>
            <person name="Kallen N."/>
            <person name="Kersten P."/>
            <person name="Kohler A."/>
            <person name="Kuees U."/>
            <person name="Kumar T.K.A."/>
            <person name="Kuo A."/>
            <person name="LaButti K."/>
            <person name="Larrondo L.F."/>
            <person name="Lindquist E."/>
            <person name="Ling A."/>
            <person name="Lombard V."/>
            <person name="Lucas S."/>
            <person name="Lundell T."/>
            <person name="Martin R."/>
            <person name="McLaughlin D.J."/>
            <person name="Morgenstern I."/>
            <person name="Morin E."/>
            <person name="Murat C."/>
            <person name="Nagy L.G."/>
            <person name="Nolan M."/>
            <person name="Ohm R.A."/>
            <person name="Patyshakuliyeva A."/>
            <person name="Rokas A."/>
            <person name="Ruiz-Duenas F.J."/>
            <person name="Sabat G."/>
            <person name="Salamov A."/>
            <person name="Samejima M."/>
            <person name="Schmutz J."/>
            <person name="Slot J.C."/>
            <person name="St John F."/>
            <person name="Stenlid J."/>
            <person name="Sun H."/>
            <person name="Sun S."/>
            <person name="Syed K."/>
            <person name="Tsang A."/>
            <person name="Wiebenga A."/>
            <person name="Young D."/>
            <person name="Pisabarro A."/>
            <person name="Eastwood D.C."/>
            <person name="Martin F."/>
            <person name="Cullen D."/>
            <person name="Grigoriev I.V."/>
            <person name="Hibbett D.S."/>
        </authorList>
    </citation>
    <scope>NUCLEOTIDE SEQUENCE [LARGE SCALE GENOMIC DNA]</scope>
    <source>
        <strain evidence="3">RWD-64-598 SS2</strain>
    </source>
</reference>
<dbReference type="EMBL" id="JH711573">
    <property type="protein sequence ID" value="EIW87444.1"/>
    <property type="molecule type" value="Genomic_DNA"/>
</dbReference>
<dbReference type="InterPro" id="IPR001375">
    <property type="entry name" value="Peptidase_S9_cat"/>
</dbReference>